<feature type="compositionally biased region" description="Pro residues" evidence="1">
    <location>
        <begin position="77"/>
        <end position="91"/>
    </location>
</feature>
<dbReference type="Pfam" id="PF13845">
    <property type="entry name" value="Septum_form"/>
    <property type="match status" value="1"/>
</dbReference>
<feature type="transmembrane region" description="Helical" evidence="2">
    <location>
        <begin position="153"/>
        <end position="183"/>
    </location>
</feature>
<dbReference type="InterPro" id="IPR026004">
    <property type="entry name" value="Septum_form"/>
</dbReference>
<evidence type="ECO:0000313" key="6">
    <source>
        <dbReference type="Proteomes" id="UP000269289"/>
    </source>
</evidence>
<dbReference type="Proteomes" id="UP000269289">
    <property type="component" value="Unassembled WGS sequence"/>
</dbReference>
<feature type="transmembrane region" description="Helical" evidence="2">
    <location>
        <begin position="112"/>
        <end position="141"/>
    </location>
</feature>
<dbReference type="Pfam" id="PF13828">
    <property type="entry name" value="DUF4190"/>
    <property type="match status" value="1"/>
</dbReference>
<feature type="domain" description="DUF4190" evidence="3">
    <location>
        <begin position="112"/>
        <end position="171"/>
    </location>
</feature>
<name>A0A3M2JJN3_9CELL</name>
<evidence type="ECO:0000256" key="2">
    <source>
        <dbReference type="SAM" id="Phobius"/>
    </source>
</evidence>
<keyword evidence="2" id="KW-0812">Transmembrane</keyword>
<dbReference type="InterPro" id="IPR025241">
    <property type="entry name" value="DUF4190"/>
</dbReference>
<feature type="compositionally biased region" description="Pro residues" evidence="1">
    <location>
        <begin position="1"/>
        <end position="13"/>
    </location>
</feature>
<dbReference type="EMBL" id="RFFI01000006">
    <property type="protein sequence ID" value="RMI14012.1"/>
    <property type="molecule type" value="Genomic_DNA"/>
</dbReference>
<feature type="compositionally biased region" description="Low complexity" evidence="1">
    <location>
        <begin position="14"/>
        <end position="31"/>
    </location>
</feature>
<gene>
    <name evidence="5" type="ORF">EBM89_02015</name>
</gene>
<proteinExistence type="predicted"/>
<sequence length="338" mass="34081">MPPEDIAWPPAPAQPAYAAQAPYPTQPVQPASSPYGPPSTHAPQSPTPGWPGPTGYASAWEPQAPLPAPTGTAPAWAPDPTPTSPAAPTYPAPGGYAQPWSPPPGPPPTDPLAVASLVTSCTGLLIVLGAPVGLGLGIAALRRIRRTGASGRGLALAGTWIGAVLTGVFTLGLVAAVVIPVALNAQDGTTTSTGTSDEEQWAQDTTMPPFELSLDLAPGQCLATAPEAYDMSDAAVVDCGAAHETEVLEMLAMSAPVLEDLTAPDAGYTELLDRCEQAVATAVDPAVLPVESYADVYYPHPSQWEGGGRTAYCVLTTFPAATGSAVAGTFAAGGGTSA</sequence>
<keyword evidence="6" id="KW-1185">Reference proteome</keyword>
<keyword evidence="2" id="KW-1133">Transmembrane helix</keyword>
<protein>
    <submittedName>
        <fullName evidence="5">DUF4190 domain-containing protein</fullName>
    </submittedName>
</protein>
<feature type="domain" description="Septum formation-related" evidence="4">
    <location>
        <begin position="218"/>
        <end position="324"/>
    </location>
</feature>
<evidence type="ECO:0000256" key="1">
    <source>
        <dbReference type="SAM" id="MobiDB-lite"/>
    </source>
</evidence>
<evidence type="ECO:0000313" key="5">
    <source>
        <dbReference type="EMBL" id="RMI14012.1"/>
    </source>
</evidence>
<dbReference type="AlphaFoldDB" id="A0A3M2JJN3"/>
<organism evidence="5 6">
    <name type="scientific">Cellulomonas triticagri</name>
    <dbReference type="NCBI Taxonomy" id="2483352"/>
    <lineage>
        <taxon>Bacteria</taxon>
        <taxon>Bacillati</taxon>
        <taxon>Actinomycetota</taxon>
        <taxon>Actinomycetes</taxon>
        <taxon>Micrococcales</taxon>
        <taxon>Cellulomonadaceae</taxon>
        <taxon>Cellulomonas</taxon>
    </lineage>
</organism>
<keyword evidence="2" id="KW-0472">Membrane</keyword>
<evidence type="ECO:0000259" key="4">
    <source>
        <dbReference type="Pfam" id="PF13845"/>
    </source>
</evidence>
<reference evidence="5 6" key="1">
    <citation type="submission" date="2018-10" db="EMBL/GenBank/DDBJ databases">
        <title>Isolation, diversity and antifungal activity of actinobacteria from wheat.</title>
        <authorList>
            <person name="Han C."/>
        </authorList>
    </citation>
    <scope>NUCLEOTIDE SEQUENCE [LARGE SCALE GENOMIC DNA]</scope>
    <source>
        <strain evidence="5 6">NEAU-YY56</strain>
    </source>
</reference>
<accession>A0A3M2JJN3</accession>
<feature type="region of interest" description="Disordered" evidence="1">
    <location>
        <begin position="1"/>
        <end position="108"/>
    </location>
</feature>
<evidence type="ECO:0000259" key="3">
    <source>
        <dbReference type="Pfam" id="PF13828"/>
    </source>
</evidence>
<comment type="caution">
    <text evidence="5">The sequence shown here is derived from an EMBL/GenBank/DDBJ whole genome shotgun (WGS) entry which is preliminary data.</text>
</comment>